<feature type="domain" description="BAAT/Acyl-CoA thioester hydrolase C-terminal" evidence="2">
    <location>
        <begin position="204"/>
        <end position="241"/>
    </location>
</feature>
<evidence type="ECO:0000259" key="1">
    <source>
        <dbReference type="Pfam" id="PF04775"/>
    </source>
</evidence>
<dbReference type="SUPFAM" id="SSF53474">
    <property type="entry name" value="alpha/beta-Hydrolases"/>
    <property type="match status" value="1"/>
</dbReference>
<reference evidence="4" key="2">
    <citation type="submission" date="2025-08" db="UniProtKB">
        <authorList>
            <consortium name="RefSeq"/>
        </authorList>
    </citation>
    <scope>IDENTIFICATION</scope>
    <source>
        <tissue evidence="4">Tongue muscle</tissue>
    </source>
</reference>
<dbReference type="InterPro" id="IPR029058">
    <property type="entry name" value="AB_hydrolase_fold"/>
</dbReference>
<dbReference type="PANTHER" id="PTHR10824:SF17">
    <property type="entry name" value="ACYL-COENZYME A THIOESTERASE 6"/>
    <property type="match status" value="1"/>
</dbReference>
<reference evidence="3" key="1">
    <citation type="journal article" date="2022" name="J. Hered.">
        <title>A De Novo Chromosome-Level Genome Assembly of the White-Tailed Deer, Odocoileus Virginianus.</title>
        <authorList>
            <person name="London E.W."/>
            <person name="Roca A.L."/>
            <person name="Novakofski J.E."/>
            <person name="Mateus-Pinilla N.E."/>
        </authorList>
    </citation>
    <scope>NUCLEOTIDE SEQUENCE [LARGE SCALE GENOMIC DNA]</scope>
</reference>
<feature type="domain" description="Acyl-CoA thioester hydrolase/bile acid-CoA amino acid N-acetyltransferase" evidence="1">
    <location>
        <begin position="16"/>
        <end position="140"/>
    </location>
</feature>
<gene>
    <name evidence="4" type="primary">ACOT6</name>
</gene>
<dbReference type="Gene3D" id="3.40.50.1820">
    <property type="entry name" value="alpha/beta hydrolase"/>
    <property type="match status" value="1"/>
</dbReference>
<evidence type="ECO:0000313" key="3">
    <source>
        <dbReference type="Proteomes" id="UP001652640"/>
    </source>
</evidence>
<dbReference type="RefSeq" id="XP_070325711.1">
    <property type="nucleotide sequence ID" value="XM_070469610.1"/>
</dbReference>
<evidence type="ECO:0000259" key="2">
    <source>
        <dbReference type="Pfam" id="PF08840"/>
    </source>
</evidence>
<dbReference type="Pfam" id="PF08840">
    <property type="entry name" value="BAAT_C"/>
    <property type="match status" value="1"/>
</dbReference>
<keyword evidence="3" id="KW-1185">Reference proteome</keyword>
<name>A0ABM4ID13_ODOVR</name>
<accession>A0ABM4ID13</accession>
<dbReference type="InterPro" id="IPR006862">
    <property type="entry name" value="Thio_Ohase/aa_AcTrfase"/>
</dbReference>
<dbReference type="Gene3D" id="2.60.40.2240">
    <property type="entry name" value="Acyl-CoA thioester hydrolase/BAAT N-terminal domain"/>
    <property type="match status" value="1"/>
</dbReference>
<evidence type="ECO:0000313" key="4">
    <source>
        <dbReference type="RefSeq" id="XP_070325711.1"/>
    </source>
</evidence>
<organism evidence="3 4">
    <name type="scientific">Odocoileus virginianus</name>
    <name type="common">White-tailed deer</name>
    <dbReference type="NCBI Taxonomy" id="9874"/>
    <lineage>
        <taxon>Eukaryota</taxon>
        <taxon>Metazoa</taxon>
        <taxon>Chordata</taxon>
        <taxon>Craniata</taxon>
        <taxon>Vertebrata</taxon>
        <taxon>Euteleostomi</taxon>
        <taxon>Mammalia</taxon>
        <taxon>Eutheria</taxon>
        <taxon>Laurasiatheria</taxon>
        <taxon>Artiodactyla</taxon>
        <taxon>Ruminantia</taxon>
        <taxon>Pecora</taxon>
        <taxon>Cervidae</taxon>
        <taxon>Odocoileinae</taxon>
        <taxon>Odocoileus</taxon>
    </lineage>
</organism>
<protein>
    <submittedName>
        <fullName evidence="4">Acyl-coenzyme A thioesterase 6 isoform X2</fullName>
    </submittedName>
</protein>
<dbReference type="InterPro" id="IPR042490">
    <property type="entry name" value="Thio_Ohase/BAAT_N"/>
</dbReference>
<dbReference type="Proteomes" id="UP001652640">
    <property type="component" value="Chromosome 6"/>
</dbReference>
<proteinExistence type="predicted"/>
<dbReference type="InterPro" id="IPR014940">
    <property type="entry name" value="BAAT_C"/>
</dbReference>
<dbReference type="Pfam" id="PF04775">
    <property type="entry name" value="Bile_Hydr_Trans"/>
    <property type="match status" value="1"/>
</dbReference>
<dbReference type="GeneID" id="110146173"/>
<dbReference type="PANTHER" id="PTHR10824">
    <property type="entry name" value="ACYL-COENZYME A THIOESTERASE-RELATED"/>
    <property type="match status" value="1"/>
</dbReference>
<sequence length="329" mass="36345">MAVTVTLEPAGRCRWDEPVRIVVRGLGPGQPVTLRASLRDEKGALFRAHARYCADAAGLLDLERAPALGGSFAGLEPMGLFWALEPEKPLLRLVKRDVQTPFAVELEVLDGHEPEAQLLLGRAVHERDFLAPGVRREPVRAGRVRGTLFLPPGSKPFPGILDLFGSSGGLCEYRASLLAGHGFAVLALAYFRFEDLPEHLNDVCLEYFEEAVDFMLQHPKVKGPGVGLLGFSKGELLCMQFWANQYSMEVSQRLTQKHKQMPGSKFKLSSINISMVKNLSGPASCNTVIIDRILIKILDFPGSPVVKNLQGTWFQSLLQEDSTCYIQYN</sequence>